<dbReference type="PROSITE" id="PS51257">
    <property type="entry name" value="PROKAR_LIPOPROTEIN"/>
    <property type="match status" value="1"/>
</dbReference>
<accession>A0A1M7J4H1</accession>
<evidence type="ECO:0000313" key="3">
    <source>
        <dbReference type="Proteomes" id="UP000184420"/>
    </source>
</evidence>
<dbReference type="RefSeq" id="WP_143160042.1">
    <property type="nucleotide sequence ID" value="NZ_FRBL01000008.1"/>
</dbReference>
<dbReference type="STRING" id="1419482.SAMN05444266_108217"/>
<keyword evidence="3" id="KW-1185">Reference proteome</keyword>
<sequence>MTKIMHLLAACALLWGFSSCSKVEYTEIEKPAYLRVFNDLNLKIGLENKDEDRPYLCMLIDPEINKDGVPVSAALKGDYLDQRDPYAPPYPSHIGSSTRKNNPEYPGKENVLVGPVLNGFDLSGWAQVPSGKHRVVFYYRPMNDIPFFDLEPAVRSKKVVDTVIDLGVQEVYTMHVLQSNFVTQEKGIVLRTENFHKLPLSDSLVYINFYNYSADGFWQADINLKKNQYTSGVMQYGVRDEMNIWLSLCKPGGVKTIPGYRFAYLGQLRRNTGNQVSPYYSFPLFADSASNHIVTDIWQRITLLAPGIDPEQNPYPDYYAVTDGGYGLVACYGNGSPQDFQRGALYLPGMIVNIHSGNYNPRSFATVNTIEIVNGNAYLTTIQRKYAPPVY</sequence>
<dbReference type="AlphaFoldDB" id="A0A1M7J4H1"/>
<evidence type="ECO:0000256" key="1">
    <source>
        <dbReference type="SAM" id="SignalP"/>
    </source>
</evidence>
<organism evidence="2 3">
    <name type="scientific">Chitinophaga jiangningensis</name>
    <dbReference type="NCBI Taxonomy" id="1419482"/>
    <lineage>
        <taxon>Bacteria</taxon>
        <taxon>Pseudomonadati</taxon>
        <taxon>Bacteroidota</taxon>
        <taxon>Chitinophagia</taxon>
        <taxon>Chitinophagales</taxon>
        <taxon>Chitinophagaceae</taxon>
        <taxon>Chitinophaga</taxon>
    </lineage>
</organism>
<gene>
    <name evidence="2" type="ORF">SAMN05444266_108217</name>
</gene>
<name>A0A1M7J4H1_9BACT</name>
<reference evidence="2 3" key="1">
    <citation type="submission" date="2016-11" db="EMBL/GenBank/DDBJ databases">
        <authorList>
            <person name="Jaros S."/>
            <person name="Januszkiewicz K."/>
            <person name="Wedrychowicz H."/>
        </authorList>
    </citation>
    <scope>NUCLEOTIDE SEQUENCE [LARGE SCALE GENOMIC DNA]</scope>
    <source>
        <strain evidence="2 3">DSM 27406</strain>
    </source>
</reference>
<proteinExistence type="predicted"/>
<feature type="chain" id="PRO_5009927106" evidence="1">
    <location>
        <begin position="22"/>
        <end position="391"/>
    </location>
</feature>
<protein>
    <submittedName>
        <fullName evidence="2">Uncharacterized protein</fullName>
    </submittedName>
</protein>
<dbReference type="OrthoDB" id="616292at2"/>
<dbReference type="EMBL" id="FRBL01000008">
    <property type="protein sequence ID" value="SHM47852.1"/>
    <property type="molecule type" value="Genomic_DNA"/>
</dbReference>
<evidence type="ECO:0000313" key="2">
    <source>
        <dbReference type="EMBL" id="SHM47852.1"/>
    </source>
</evidence>
<dbReference type="Proteomes" id="UP000184420">
    <property type="component" value="Unassembled WGS sequence"/>
</dbReference>
<keyword evidence="1" id="KW-0732">Signal</keyword>
<feature type="signal peptide" evidence="1">
    <location>
        <begin position="1"/>
        <end position="21"/>
    </location>
</feature>